<evidence type="ECO:0000313" key="3">
    <source>
        <dbReference type="Proteomes" id="UP001521150"/>
    </source>
</evidence>
<comment type="caution">
    <text evidence="2">The sequence shown here is derived from an EMBL/GenBank/DDBJ whole genome shotgun (WGS) entry which is preliminary data.</text>
</comment>
<protein>
    <submittedName>
        <fullName evidence="2">Alkaline shock response membrane anchor protein AmaP</fullName>
    </submittedName>
</protein>
<keyword evidence="1" id="KW-0812">Transmembrane</keyword>
<keyword evidence="3" id="KW-1185">Reference proteome</keyword>
<keyword evidence="1" id="KW-1133">Transmembrane helix</keyword>
<proteinExistence type="predicted"/>
<gene>
    <name evidence="2" type="ORF">LWC34_25150</name>
</gene>
<evidence type="ECO:0000256" key="1">
    <source>
        <dbReference type="SAM" id="Phobius"/>
    </source>
</evidence>
<reference evidence="2 3" key="1">
    <citation type="submission" date="2021-12" db="EMBL/GenBank/DDBJ databases">
        <title>Genome sequence of Kibdelosporangium philippinense ATCC 49844.</title>
        <authorList>
            <person name="Fedorov E.A."/>
            <person name="Omeragic M."/>
            <person name="Shalygina K.F."/>
            <person name="Maclea K.S."/>
        </authorList>
    </citation>
    <scope>NUCLEOTIDE SEQUENCE [LARGE SCALE GENOMIC DNA]</scope>
    <source>
        <strain evidence="2 3">ATCC 49844</strain>
    </source>
</reference>
<feature type="transmembrane region" description="Helical" evidence="1">
    <location>
        <begin position="51"/>
        <end position="76"/>
    </location>
</feature>
<organism evidence="2 3">
    <name type="scientific">Kibdelosporangium philippinense</name>
    <dbReference type="NCBI Taxonomy" id="211113"/>
    <lineage>
        <taxon>Bacteria</taxon>
        <taxon>Bacillati</taxon>
        <taxon>Actinomycetota</taxon>
        <taxon>Actinomycetes</taxon>
        <taxon>Pseudonocardiales</taxon>
        <taxon>Pseudonocardiaceae</taxon>
        <taxon>Kibdelosporangium</taxon>
    </lineage>
</organism>
<sequence>MGSRNKFRPPLMWTTVVGLAVGVPAAIWGFIPFDPFDPTLEYAWRPDMDPAVRTWIGIVGLAVALVLVVSAILVLIMGKADRRWGEPGGAPDDRFRCCHRIRGSDRDNRRHRRGYRRRTVDVPRWLGRAACCST</sequence>
<dbReference type="Proteomes" id="UP001521150">
    <property type="component" value="Unassembled WGS sequence"/>
</dbReference>
<name>A0ABS8ZF75_9PSEU</name>
<dbReference type="EMBL" id="JAJVCN010000002">
    <property type="protein sequence ID" value="MCE7006097.1"/>
    <property type="molecule type" value="Genomic_DNA"/>
</dbReference>
<keyword evidence="1" id="KW-0472">Membrane</keyword>
<evidence type="ECO:0000313" key="2">
    <source>
        <dbReference type="EMBL" id="MCE7006097.1"/>
    </source>
</evidence>
<accession>A0ABS8ZF75</accession>
<dbReference type="RefSeq" id="WP_233727606.1">
    <property type="nucleotide sequence ID" value="NZ_JAJVCN010000002.1"/>
</dbReference>
<feature type="transmembrane region" description="Helical" evidence="1">
    <location>
        <begin position="12"/>
        <end position="31"/>
    </location>
</feature>